<comment type="caution">
    <text evidence="3">The sequence shown here is derived from an EMBL/GenBank/DDBJ whole genome shotgun (WGS) entry which is preliminary data.</text>
</comment>
<sequence>MTPLDAAEGQQRPRDLDQTLPEDQGHAIDRDQDQDQSQDQNRDQTQNRGSDPALIEGFWERARAAVPTLPADLPEVWAFGATRAQADDLLALVLDGTKTGTASSLWDLEAAGERLPEPGDPSIVLDGEGLPRAVIITTAVRVTPFGAVDEEHARAEGEGDLTLRAWREIHERFWRTHAESERGFAPDMPVVCERFVLAYAEPAAEER</sequence>
<evidence type="ECO:0000256" key="1">
    <source>
        <dbReference type="SAM" id="MobiDB-lite"/>
    </source>
</evidence>
<feature type="compositionally biased region" description="Basic and acidic residues" evidence="1">
    <location>
        <begin position="11"/>
        <end position="33"/>
    </location>
</feature>
<dbReference type="Proteomes" id="UP001259347">
    <property type="component" value="Unassembled WGS sequence"/>
</dbReference>
<dbReference type="InterPro" id="IPR007374">
    <property type="entry name" value="ASCH_domain"/>
</dbReference>
<dbReference type="SMART" id="SM01022">
    <property type="entry name" value="ASCH"/>
    <property type="match status" value="1"/>
</dbReference>
<evidence type="ECO:0000313" key="4">
    <source>
        <dbReference type="Proteomes" id="UP001259347"/>
    </source>
</evidence>
<proteinExistence type="predicted"/>
<organism evidence="3 4">
    <name type="scientific">Microbacterium resistens</name>
    <dbReference type="NCBI Taxonomy" id="156977"/>
    <lineage>
        <taxon>Bacteria</taxon>
        <taxon>Bacillati</taxon>
        <taxon>Actinomycetota</taxon>
        <taxon>Actinomycetes</taxon>
        <taxon>Micrococcales</taxon>
        <taxon>Microbacteriaceae</taxon>
        <taxon>Microbacterium</taxon>
    </lineage>
</organism>
<evidence type="ECO:0000313" key="3">
    <source>
        <dbReference type="EMBL" id="MDR6868875.1"/>
    </source>
</evidence>
<dbReference type="InterPro" id="IPR009326">
    <property type="entry name" value="DUF984"/>
</dbReference>
<dbReference type="EMBL" id="JAVDUM010000018">
    <property type="protein sequence ID" value="MDR6868875.1"/>
    <property type="molecule type" value="Genomic_DNA"/>
</dbReference>
<dbReference type="CDD" id="cd06553">
    <property type="entry name" value="ASCH_Ef3133_like"/>
    <property type="match status" value="1"/>
</dbReference>
<gene>
    <name evidence="3" type="ORF">J2Y69_003501</name>
</gene>
<reference evidence="3 4" key="1">
    <citation type="submission" date="2023-07" db="EMBL/GenBank/DDBJ databases">
        <title>Sorghum-associated microbial communities from plants grown in Nebraska, USA.</title>
        <authorList>
            <person name="Schachtman D."/>
        </authorList>
    </citation>
    <scope>NUCLEOTIDE SEQUENCE [LARGE SCALE GENOMIC DNA]</scope>
    <source>
        <strain evidence="3 4">2980</strain>
    </source>
</reference>
<keyword evidence="4" id="KW-1185">Reference proteome</keyword>
<name>A0ABU1SGZ7_9MICO</name>
<feature type="compositionally biased region" description="Low complexity" evidence="1">
    <location>
        <begin position="35"/>
        <end position="48"/>
    </location>
</feature>
<protein>
    <submittedName>
        <fullName evidence="3">Uncharacterized protein YhfF</fullName>
    </submittedName>
</protein>
<feature type="region of interest" description="Disordered" evidence="1">
    <location>
        <begin position="1"/>
        <end position="51"/>
    </location>
</feature>
<feature type="domain" description="ASCH" evidence="2">
    <location>
        <begin position="77"/>
        <end position="199"/>
    </location>
</feature>
<dbReference type="PANTHER" id="PTHR39203">
    <property type="entry name" value="CYTOPLASMIC PROTEIN-RELATED"/>
    <property type="match status" value="1"/>
</dbReference>
<dbReference type="Gene3D" id="3.10.400.10">
    <property type="entry name" value="Sulfate adenylyltransferase"/>
    <property type="match status" value="1"/>
</dbReference>
<dbReference type="SUPFAM" id="SSF88697">
    <property type="entry name" value="PUA domain-like"/>
    <property type="match status" value="1"/>
</dbReference>
<dbReference type="InterPro" id="IPR015947">
    <property type="entry name" value="PUA-like_sf"/>
</dbReference>
<evidence type="ECO:0000259" key="2">
    <source>
        <dbReference type="SMART" id="SM01022"/>
    </source>
</evidence>
<accession>A0ABU1SGZ7</accession>
<dbReference type="RefSeq" id="WP_310023096.1">
    <property type="nucleotide sequence ID" value="NZ_JAVDUM010000018.1"/>
</dbReference>
<dbReference type="PANTHER" id="PTHR39203:SF1">
    <property type="entry name" value="CYTOPLASMIC PROTEIN"/>
    <property type="match status" value="1"/>
</dbReference>
<dbReference type="Pfam" id="PF04266">
    <property type="entry name" value="ASCH"/>
    <property type="match status" value="1"/>
</dbReference>